<proteinExistence type="predicted"/>
<gene>
    <name evidence="5" type="ORF">DWW24_18220</name>
    <name evidence="4" type="ORF">DWW57_01225</name>
    <name evidence="6" type="ORF">DXA53_09025</name>
    <name evidence="2" type="ORF">L0P03_03715</name>
    <name evidence="3" type="ORF">PN645_17520</name>
</gene>
<name>A0A1Y3YA23_9BACT</name>
<accession>A0A1Y3YA23</accession>
<dbReference type="GeneID" id="61273835"/>
<dbReference type="EMBL" id="JAKNDN010000005">
    <property type="protein sequence ID" value="MCG4958964.1"/>
    <property type="molecule type" value="Genomic_DNA"/>
</dbReference>
<evidence type="ECO:0000313" key="2">
    <source>
        <dbReference type="EMBL" id="MCG4958964.1"/>
    </source>
</evidence>
<dbReference type="Pfam" id="PF09413">
    <property type="entry name" value="DUF2007"/>
    <property type="match status" value="1"/>
</dbReference>
<dbReference type="Proteomes" id="UP000283426">
    <property type="component" value="Unassembled WGS sequence"/>
</dbReference>
<evidence type="ECO:0000259" key="1">
    <source>
        <dbReference type="Pfam" id="PF09413"/>
    </source>
</evidence>
<feature type="domain" description="DUF2007" evidence="1">
    <location>
        <begin position="4"/>
        <end position="68"/>
    </location>
</feature>
<comment type="caution">
    <text evidence="6">The sequence shown here is derived from an EMBL/GenBank/DDBJ whole genome shotgun (WGS) entry which is preliminary data.</text>
</comment>
<organism evidence="6 9">
    <name type="scientific">Odoribacter splanchnicus</name>
    <dbReference type="NCBI Taxonomy" id="28118"/>
    <lineage>
        <taxon>Bacteria</taxon>
        <taxon>Pseudomonadati</taxon>
        <taxon>Bacteroidota</taxon>
        <taxon>Bacteroidia</taxon>
        <taxon>Bacteroidales</taxon>
        <taxon>Odoribacteraceae</taxon>
        <taxon>Odoribacter</taxon>
    </lineage>
</organism>
<evidence type="ECO:0000313" key="7">
    <source>
        <dbReference type="Proteomes" id="UP000283426"/>
    </source>
</evidence>
<dbReference type="Proteomes" id="UP001199750">
    <property type="component" value="Unassembled WGS sequence"/>
</dbReference>
<evidence type="ECO:0000313" key="8">
    <source>
        <dbReference type="Proteomes" id="UP000284243"/>
    </source>
</evidence>
<evidence type="ECO:0000313" key="5">
    <source>
        <dbReference type="EMBL" id="RGV19511.1"/>
    </source>
</evidence>
<evidence type="ECO:0000313" key="4">
    <source>
        <dbReference type="EMBL" id="RGU59042.1"/>
    </source>
</evidence>
<dbReference type="Proteomes" id="UP000284434">
    <property type="component" value="Unassembled WGS sequence"/>
</dbReference>
<dbReference type="Proteomes" id="UP000284243">
    <property type="component" value="Unassembled WGS sequence"/>
</dbReference>
<evidence type="ECO:0000313" key="9">
    <source>
        <dbReference type="Proteomes" id="UP000284434"/>
    </source>
</evidence>
<dbReference type="AlphaFoldDB" id="A0A1Y3YA23"/>
<reference evidence="7 8" key="1">
    <citation type="submission" date="2018-08" db="EMBL/GenBank/DDBJ databases">
        <title>A genome reference for cultivated species of the human gut microbiota.</title>
        <authorList>
            <person name="Zou Y."/>
            <person name="Xue W."/>
            <person name="Luo G."/>
        </authorList>
    </citation>
    <scope>NUCLEOTIDE SEQUENCE [LARGE SCALE GENOMIC DNA]</scope>
    <source>
        <strain evidence="5 7">AF14-6AC</strain>
        <strain evidence="4 8">AF16-14</strain>
        <strain evidence="6 9">OF03-11</strain>
    </source>
</reference>
<dbReference type="Proteomes" id="UP001212263">
    <property type="component" value="Unassembled WGS sequence"/>
</dbReference>
<evidence type="ECO:0000313" key="6">
    <source>
        <dbReference type="EMBL" id="RGY06650.1"/>
    </source>
</evidence>
<reference evidence="3" key="3">
    <citation type="submission" date="2023-01" db="EMBL/GenBank/DDBJ databases">
        <title>Human gut microbiome strain richness.</title>
        <authorList>
            <person name="Chen-Liaw A."/>
        </authorList>
    </citation>
    <scope>NUCLEOTIDE SEQUENCE</scope>
    <source>
        <strain evidence="3">RTP21484st1_B7_RTP21484_190118</strain>
    </source>
</reference>
<dbReference type="EMBL" id="QSCO01000011">
    <property type="protein sequence ID" value="RGY06650.1"/>
    <property type="molecule type" value="Genomic_DNA"/>
</dbReference>
<dbReference type="EMBL" id="JAQMRD010000031">
    <property type="protein sequence ID" value="MDB9224779.1"/>
    <property type="molecule type" value="Genomic_DNA"/>
</dbReference>
<reference evidence="2" key="2">
    <citation type="submission" date="2022-01" db="EMBL/GenBank/DDBJ databases">
        <title>Collection of gut derived symbiotic bacterial strains cultured from healthy donors.</title>
        <authorList>
            <person name="Lin H."/>
            <person name="Kohout C."/>
            <person name="Waligurski E."/>
            <person name="Pamer E.G."/>
        </authorList>
    </citation>
    <scope>NUCLEOTIDE SEQUENCE</scope>
    <source>
        <strain evidence="2">DFI.1.149</strain>
    </source>
</reference>
<protein>
    <submittedName>
        <fullName evidence="2">DUF2007 domain-containing protein</fullName>
    </submittedName>
</protein>
<dbReference type="InterPro" id="IPR018551">
    <property type="entry name" value="DUF2007"/>
</dbReference>
<evidence type="ECO:0000313" key="3">
    <source>
        <dbReference type="EMBL" id="MDB9224779.1"/>
    </source>
</evidence>
<dbReference type="EMBL" id="QRYC01000001">
    <property type="protein sequence ID" value="RGU59042.1"/>
    <property type="molecule type" value="Genomic_DNA"/>
</dbReference>
<dbReference type="EMBL" id="QRYW01000049">
    <property type="protein sequence ID" value="RGV19511.1"/>
    <property type="molecule type" value="Genomic_DNA"/>
</dbReference>
<dbReference type="RefSeq" id="WP_013610921.1">
    <property type="nucleotide sequence ID" value="NZ_BAABYK010000001.1"/>
</dbReference>
<sequence>MDSWVIVQTFINPQEAYMAKAFLESAGIETRMQDELTVRTGIHAQAIGGVKLLVRHECWQEALKVLEEGFSLIPAGLEVP</sequence>